<name>A0A1M4SLP4_VIBGA</name>
<reference evidence="2" key="1">
    <citation type="submission" date="2016-11" db="EMBL/GenBank/DDBJ databases">
        <authorList>
            <person name="Varghese N."/>
            <person name="Submissions S."/>
        </authorList>
    </citation>
    <scope>NUCLEOTIDE SEQUENCE [LARGE SCALE GENOMIC DNA]</scope>
    <source>
        <strain evidence="2">DSM 21264</strain>
    </source>
</reference>
<sequence length="150" mass="16895">MSRAPQRHRFYHIFSFWLALNLVILCPLSYAKSPPGILVIANVAAHLPILTHHEVRQIYMGGTLSRKYRAVALKVGNPTRILFNTKVIGLTESRIQSYWAQLLFTGRSHPPLELSSVKELLNYVATTDNAIGYVPTQVALPNNVIVVYQK</sequence>
<evidence type="ECO:0008006" key="3">
    <source>
        <dbReference type="Google" id="ProtNLM"/>
    </source>
</evidence>
<organism evidence="1 2">
    <name type="scientific">Vibrio gazogenes DSM 21264 = NBRC 103151</name>
    <dbReference type="NCBI Taxonomy" id="1123492"/>
    <lineage>
        <taxon>Bacteria</taxon>
        <taxon>Pseudomonadati</taxon>
        <taxon>Pseudomonadota</taxon>
        <taxon>Gammaproteobacteria</taxon>
        <taxon>Vibrionales</taxon>
        <taxon>Vibrionaceae</taxon>
        <taxon>Vibrio</taxon>
    </lineage>
</organism>
<gene>
    <name evidence="1" type="ORF">SAMN02745781_00097</name>
</gene>
<dbReference type="Proteomes" id="UP000184159">
    <property type="component" value="Unassembled WGS sequence"/>
</dbReference>
<dbReference type="EMBL" id="FQUH01000001">
    <property type="protein sequence ID" value="SHE33099.1"/>
    <property type="molecule type" value="Genomic_DNA"/>
</dbReference>
<dbReference type="RefSeq" id="WP_072954258.1">
    <property type="nucleotide sequence ID" value="NZ_FQUH01000001.1"/>
</dbReference>
<dbReference type="SUPFAM" id="SSF53850">
    <property type="entry name" value="Periplasmic binding protein-like II"/>
    <property type="match status" value="1"/>
</dbReference>
<dbReference type="Gene3D" id="3.40.190.10">
    <property type="entry name" value="Periplasmic binding protein-like II"/>
    <property type="match status" value="1"/>
</dbReference>
<dbReference type="AlphaFoldDB" id="A0A1M4SLP4"/>
<protein>
    <recommendedName>
        <fullName evidence="3">Phosphate ABC transporter substrate-binding protein</fullName>
    </recommendedName>
</protein>
<keyword evidence="2" id="KW-1185">Reference proteome</keyword>
<accession>A0A1M4SLP4</accession>
<proteinExistence type="predicted"/>
<evidence type="ECO:0000313" key="2">
    <source>
        <dbReference type="Proteomes" id="UP000184159"/>
    </source>
</evidence>
<evidence type="ECO:0000313" key="1">
    <source>
        <dbReference type="EMBL" id="SHE33099.1"/>
    </source>
</evidence>